<dbReference type="Pfam" id="PF08281">
    <property type="entry name" value="Sigma70_r4_2"/>
    <property type="match status" value="1"/>
</dbReference>
<evidence type="ECO:0000259" key="7">
    <source>
        <dbReference type="Pfam" id="PF08281"/>
    </source>
</evidence>
<dbReference type="InterPro" id="IPR013324">
    <property type="entry name" value="RNA_pol_sigma_r3/r4-like"/>
</dbReference>
<feature type="domain" description="RNA polymerase sigma factor 70 region 4 type 2" evidence="7">
    <location>
        <begin position="118"/>
        <end position="166"/>
    </location>
</feature>
<protein>
    <recommendedName>
        <fullName evidence="7">RNA polymerase sigma factor 70 region 4 type 2 domain-containing protein</fullName>
    </recommendedName>
</protein>
<keyword evidence="6" id="KW-0812">Transmembrane</keyword>
<dbReference type="Gene3D" id="1.10.1740.10">
    <property type="match status" value="1"/>
</dbReference>
<dbReference type="EMBL" id="BMNG01000032">
    <property type="protein sequence ID" value="GGO60065.1"/>
    <property type="molecule type" value="Genomic_DNA"/>
</dbReference>
<evidence type="ECO:0000313" key="8">
    <source>
        <dbReference type="EMBL" id="GGO60065.1"/>
    </source>
</evidence>
<evidence type="ECO:0000256" key="5">
    <source>
        <dbReference type="SAM" id="MobiDB-lite"/>
    </source>
</evidence>
<keyword evidence="6" id="KW-0472">Membrane</keyword>
<dbReference type="Gene3D" id="1.10.10.10">
    <property type="entry name" value="Winged helix-like DNA-binding domain superfamily/Winged helix DNA-binding domain"/>
    <property type="match status" value="1"/>
</dbReference>
<keyword evidence="3" id="KW-0731">Sigma factor</keyword>
<feature type="transmembrane region" description="Helical" evidence="6">
    <location>
        <begin position="166"/>
        <end position="189"/>
    </location>
</feature>
<keyword evidence="2" id="KW-0805">Transcription regulation</keyword>
<sequence>MGEPRAVTVGDLETLFAECRGEMTGKARALLASAEVPECVADADDVVSTAFAKALRDPAVLREPRAWLYQVIRTDVAYLARRGARRGELEERRVADPLRVDPPVVADFSALVVNRAVVHKAVLELSAQQRIAVWATHALDYTRNEAAVLMGKQPGTVARHSSRALLLLRASIAMAVVGVVAALGIGIGARRKVLPADDAGEDPVVSAPLWGVQQGVVAVAVVAIVLLGAWALWARRGRVRLVRLVRLVRTKAGRKPRGGRGGRSSRGSRGRHARRRRFSRRNASAAPGRVQNGPGTGGAPSEARGARPPAHPPIPGGPGDPAFPMQMLTFNDNDLRAAWLRAVEQVGPVPEPTRIDILPGHVVLELTDRDAWEQFEPRVRQLTSALRYELGQCLELIVTFERPGPGDRFVQGTRARMLNTP</sequence>
<dbReference type="RefSeq" id="WP_189177847.1">
    <property type="nucleotide sequence ID" value="NZ_BMNG01000032.1"/>
</dbReference>
<dbReference type="Proteomes" id="UP000656881">
    <property type="component" value="Unassembled WGS sequence"/>
</dbReference>
<dbReference type="InterPro" id="IPR036388">
    <property type="entry name" value="WH-like_DNA-bd_sf"/>
</dbReference>
<evidence type="ECO:0000256" key="6">
    <source>
        <dbReference type="SAM" id="Phobius"/>
    </source>
</evidence>
<feature type="compositionally biased region" description="Basic residues" evidence="5">
    <location>
        <begin position="266"/>
        <end position="280"/>
    </location>
</feature>
<evidence type="ECO:0000256" key="2">
    <source>
        <dbReference type="ARBA" id="ARBA00023015"/>
    </source>
</evidence>
<evidence type="ECO:0000256" key="3">
    <source>
        <dbReference type="ARBA" id="ARBA00023082"/>
    </source>
</evidence>
<keyword evidence="6" id="KW-1133">Transmembrane helix</keyword>
<gene>
    <name evidence="8" type="ORF">GCM10012286_83110</name>
</gene>
<feature type="region of interest" description="Disordered" evidence="5">
    <location>
        <begin position="252"/>
        <end position="325"/>
    </location>
</feature>
<feature type="compositionally biased region" description="Pro residues" evidence="5">
    <location>
        <begin position="309"/>
        <end position="318"/>
    </location>
</feature>
<accession>A0ABQ2N1P1</accession>
<evidence type="ECO:0000256" key="1">
    <source>
        <dbReference type="ARBA" id="ARBA00010641"/>
    </source>
</evidence>
<proteinExistence type="inferred from homology"/>
<dbReference type="SUPFAM" id="SSF88659">
    <property type="entry name" value="Sigma3 and sigma4 domains of RNA polymerase sigma factors"/>
    <property type="match status" value="1"/>
</dbReference>
<reference evidence="9" key="1">
    <citation type="journal article" date="2019" name="Int. J. Syst. Evol. Microbiol.">
        <title>The Global Catalogue of Microorganisms (GCM) 10K type strain sequencing project: providing services to taxonomists for standard genome sequencing and annotation.</title>
        <authorList>
            <consortium name="The Broad Institute Genomics Platform"/>
            <consortium name="The Broad Institute Genome Sequencing Center for Infectious Disease"/>
            <person name="Wu L."/>
            <person name="Ma J."/>
        </authorList>
    </citation>
    <scope>NUCLEOTIDE SEQUENCE [LARGE SCALE GENOMIC DNA]</scope>
    <source>
        <strain evidence="9">CGMCC 4.7349</strain>
    </source>
</reference>
<feature type="transmembrane region" description="Helical" evidence="6">
    <location>
        <begin position="209"/>
        <end position="233"/>
    </location>
</feature>
<comment type="similarity">
    <text evidence="1">Belongs to the sigma-70 factor family. ECF subfamily.</text>
</comment>
<organism evidence="8 9">
    <name type="scientific">Streptomyces lasiicapitis</name>
    <dbReference type="NCBI Taxonomy" id="1923961"/>
    <lineage>
        <taxon>Bacteria</taxon>
        <taxon>Bacillati</taxon>
        <taxon>Actinomycetota</taxon>
        <taxon>Actinomycetes</taxon>
        <taxon>Kitasatosporales</taxon>
        <taxon>Streptomycetaceae</taxon>
        <taxon>Streptomyces</taxon>
    </lineage>
</organism>
<dbReference type="InterPro" id="IPR013249">
    <property type="entry name" value="RNA_pol_sigma70_r4_t2"/>
</dbReference>
<keyword evidence="4" id="KW-0804">Transcription</keyword>
<evidence type="ECO:0000313" key="9">
    <source>
        <dbReference type="Proteomes" id="UP000656881"/>
    </source>
</evidence>
<name>A0ABQ2N1P1_9ACTN</name>
<comment type="caution">
    <text evidence="8">The sequence shown here is derived from an EMBL/GenBank/DDBJ whole genome shotgun (WGS) entry which is preliminary data.</text>
</comment>
<evidence type="ECO:0000256" key="4">
    <source>
        <dbReference type="ARBA" id="ARBA00023163"/>
    </source>
</evidence>
<keyword evidence="9" id="KW-1185">Reference proteome</keyword>